<name>C1G5T0_PARBD</name>
<dbReference type="HOGENOM" id="CLU_084512_0_0_1"/>
<feature type="region of interest" description="Disordered" evidence="1">
    <location>
        <begin position="122"/>
        <end position="161"/>
    </location>
</feature>
<dbReference type="VEuPathDB" id="FungiDB:PADG_02535"/>
<keyword evidence="2" id="KW-0472">Membrane</keyword>
<evidence type="ECO:0000313" key="5">
    <source>
        <dbReference type="EMBL" id="EEH46437.2"/>
    </source>
</evidence>
<feature type="chain" id="PRO_5002909748" description="DUF7707 domain-containing protein" evidence="3">
    <location>
        <begin position="22"/>
        <end position="197"/>
    </location>
</feature>
<dbReference type="InParanoid" id="C1G5T0"/>
<protein>
    <recommendedName>
        <fullName evidence="4">DUF7707 domain-containing protein</fullName>
    </recommendedName>
</protein>
<evidence type="ECO:0000256" key="3">
    <source>
        <dbReference type="SAM" id="SignalP"/>
    </source>
</evidence>
<dbReference type="OrthoDB" id="2439692at2759"/>
<dbReference type="PANTHER" id="PTHR38118">
    <property type="entry name" value="ANCHORED CELL WALL PROTEIN 11-RELATED"/>
    <property type="match status" value="1"/>
</dbReference>
<evidence type="ECO:0000259" key="4">
    <source>
        <dbReference type="Pfam" id="PF24808"/>
    </source>
</evidence>
<accession>C1G5T0</accession>
<dbReference type="Pfam" id="PF24808">
    <property type="entry name" value="DUF7707"/>
    <property type="match status" value="1"/>
</dbReference>
<gene>
    <name evidence="5" type="ORF">PADG_02535</name>
</gene>
<proteinExistence type="predicted"/>
<dbReference type="STRING" id="502780.C1G5T0"/>
<evidence type="ECO:0000256" key="2">
    <source>
        <dbReference type="SAM" id="Phobius"/>
    </source>
</evidence>
<organism evidence="5 6">
    <name type="scientific">Paracoccidioides brasiliensis (strain Pb18)</name>
    <dbReference type="NCBI Taxonomy" id="502780"/>
    <lineage>
        <taxon>Eukaryota</taxon>
        <taxon>Fungi</taxon>
        <taxon>Dikarya</taxon>
        <taxon>Ascomycota</taxon>
        <taxon>Pezizomycotina</taxon>
        <taxon>Eurotiomycetes</taxon>
        <taxon>Eurotiomycetidae</taxon>
        <taxon>Onygenales</taxon>
        <taxon>Ajellomycetaceae</taxon>
        <taxon>Paracoccidioides</taxon>
    </lineage>
</organism>
<keyword evidence="2" id="KW-1133">Transmembrane helix</keyword>
<keyword evidence="2" id="KW-0812">Transmembrane</keyword>
<dbReference type="InterPro" id="IPR056124">
    <property type="entry name" value="DUF7707"/>
</dbReference>
<evidence type="ECO:0000256" key="1">
    <source>
        <dbReference type="SAM" id="MobiDB-lite"/>
    </source>
</evidence>
<dbReference type="KEGG" id="pbn:PADG_02535"/>
<dbReference type="AlphaFoldDB" id="C1G5T0"/>
<dbReference type="PANTHER" id="PTHR38118:SF2">
    <property type="entry name" value="CDP-ALCOHOL PHOSPHATIDYLTRANSFERASE PROTEIN"/>
    <property type="match status" value="1"/>
</dbReference>
<dbReference type="eggNOG" id="ENOG502S9NN">
    <property type="taxonomic scope" value="Eukaryota"/>
</dbReference>
<keyword evidence="6" id="KW-1185">Reference proteome</keyword>
<evidence type="ECO:0000313" key="6">
    <source>
        <dbReference type="Proteomes" id="UP000001628"/>
    </source>
</evidence>
<feature type="compositionally biased region" description="Low complexity" evidence="1">
    <location>
        <begin position="130"/>
        <end position="147"/>
    </location>
</feature>
<reference evidence="5 6" key="1">
    <citation type="journal article" date="2011" name="PLoS Genet.">
        <title>Comparative genomic analysis of human fungal pathogens causing paracoccidioidomycosis.</title>
        <authorList>
            <person name="Desjardins C.A."/>
            <person name="Champion M.D."/>
            <person name="Holder J.W."/>
            <person name="Muszewska A."/>
            <person name="Goldberg J."/>
            <person name="Bailao A.M."/>
            <person name="Brigido M.M."/>
            <person name="Ferreira M.E."/>
            <person name="Garcia A.M."/>
            <person name="Grynberg M."/>
            <person name="Gujja S."/>
            <person name="Heiman D.I."/>
            <person name="Henn M.R."/>
            <person name="Kodira C.D."/>
            <person name="Leon-Narvaez H."/>
            <person name="Longo L.V."/>
            <person name="Ma L.J."/>
            <person name="Malavazi I."/>
            <person name="Matsuo A.L."/>
            <person name="Morais F.V."/>
            <person name="Pereira M."/>
            <person name="Rodriguez-Brito S."/>
            <person name="Sakthikumar S."/>
            <person name="Salem-Izacc S.M."/>
            <person name="Sykes S.M."/>
            <person name="Teixeira M.M."/>
            <person name="Vallejo M.C."/>
            <person name="Walter M.E."/>
            <person name="Yandava C."/>
            <person name="Young S."/>
            <person name="Zeng Q."/>
            <person name="Zucker J."/>
            <person name="Felipe M.S."/>
            <person name="Goldman G.H."/>
            <person name="Haas B.J."/>
            <person name="McEwen J.G."/>
            <person name="Nino-Vega G."/>
            <person name="Puccia R."/>
            <person name="San-Blas G."/>
            <person name="Soares C.M."/>
            <person name="Birren B.W."/>
            <person name="Cuomo C.A."/>
        </authorList>
    </citation>
    <scope>NUCLEOTIDE SEQUENCE [LARGE SCALE GENOMIC DNA]</scope>
    <source>
        <strain evidence="5 6">Pb18</strain>
    </source>
</reference>
<dbReference type="RefSeq" id="XP_010758026.1">
    <property type="nucleotide sequence ID" value="XM_010759724.1"/>
</dbReference>
<keyword evidence="3" id="KW-0732">Signal</keyword>
<sequence>MLVLSALLTVSILASLSISQGLDPSSIPLGTRDIWCRNQVSSCPLICLQLPNATGEPLKNECNPLTLTFSCICSNGMTPNASNFTLTLPYYICTEMNNRCVSACDGGDSRCQSNCREKNPCGAQNPTRVTSTATSGATNTSAPSGTGVVDTGLGGNPNMAPKGGRNGAVRGLVLEIGQVYGVGILVAVFLAGFSMVV</sequence>
<dbReference type="EMBL" id="KN275959">
    <property type="protein sequence ID" value="EEH46437.2"/>
    <property type="molecule type" value="Genomic_DNA"/>
</dbReference>
<dbReference type="Proteomes" id="UP000001628">
    <property type="component" value="Unassembled WGS sequence"/>
</dbReference>
<dbReference type="OMA" id="KNPCGAQ"/>
<feature type="domain" description="DUF7707" evidence="4">
    <location>
        <begin position="22"/>
        <end position="126"/>
    </location>
</feature>
<feature type="transmembrane region" description="Helical" evidence="2">
    <location>
        <begin position="179"/>
        <end position="196"/>
    </location>
</feature>
<dbReference type="GeneID" id="22581999"/>
<feature type="signal peptide" evidence="3">
    <location>
        <begin position="1"/>
        <end position="21"/>
    </location>
</feature>